<dbReference type="Pfam" id="PF01553">
    <property type="entry name" value="Acyltransferase"/>
    <property type="match status" value="1"/>
</dbReference>
<dbReference type="GO" id="GO:0003841">
    <property type="term" value="F:1-acylglycerol-3-phosphate O-acyltransferase activity"/>
    <property type="evidence" value="ECO:0007669"/>
    <property type="project" value="TreeGrafter"/>
</dbReference>
<dbReference type="SUPFAM" id="SSF69593">
    <property type="entry name" value="Glycerol-3-phosphate (1)-acyltransferase"/>
    <property type="match status" value="1"/>
</dbReference>
<dbReference type="CDD" id="cd07989">
    <property type="entry name" value="LPLAT_AGPAT-like"/>
    <property type="match status" value="1"/>
</dbReference>
<keyword evidence="2 4" id="KW-0012">Acyltransferase</keyword>
<evidence type="ECO:0000313" key="5">
    <source>
        <dbReference type="Proteomes" id="UP000076490"/>
    </source>
</evidence>
<organism evidence="4 5">
    <name type="scientific">Bhargavaea cecembensis</name>
    <dbReference type="NCBI Taxonomy" id="394098"/>
    <lineage>
        <taxon>Bacteria</taxon>
        <taxon>Bacillati</taxon>
        <taxon>Bacillota</taxon>
        <taxon>Bacilli</taxon>
        <taxon>Bacillales</taxon>
        <taxon>Caryophanaceae</taxon>
        <taxon>Bhargavaea</taxon>
    </lineage>
</organism>
<feature type="domain" description="Phospholipid/glycerol acyltransferase" evidence="3">
    <location>
        <begin position="35"/>
        <end position="148"/>
    </location>
</feature>
<evidence type="ECO:0000259" key="3">
    <source>
        <dbReference type="SMART" id="SM00563"/>
    </source>
</evidence>
<gene>
    <name evidence="4" type="ORF">AV656_03850</name>
</gene>
<proteinExistence type="predicted"/>
<dbReference type="InterPro" id="IPR002123">
    <property type="entry name" value="Plipid/glycerol_acylTrfase"/>
</dbReference>
<keyword evidence="1 4" id="KW-0808">Transferase</keyword>
<accession>A0A163F6T3</accession>
<dbReference type="PANTHER" id="PTHR10434">
    <property type="entry name" value="1-ACYL-SN-GLYCEROL-3-PHOSPHATE ACYLTRANSFERASE"/>
    <property type="match status" value="1"/>
</dbReference>
<evidence type="ECO:0000256" key="1">
    <source>
        <dbReference type="ARBA" id="ARBA00022679"/>
    </source>
</evidence>
<reference evidence="4 5" key="1">
    <citation type="submission" date="2016-01" db="EMBL/GenBank/DDBJ databases">
        <title>Whole genome sequencing of Bhargavaea cecembensis T14.</title>
        <authorList>
            <person name="Hong K.W."/>
        </authorList>
    </citation>
    <scope>NUCLEOTIDE SEQUENCE [LARGE SCALE GENOMIC DNA]</scope>
    <source>
        <strain evidence="4 5">T14</strain>
    </source>
</reference>
<protein>
    <submittedName>
        <fullName evidence="4">Acyl-phosphate glycerol 3-phosphate acyltransferase</fullName>
    </submittedName>
</protein>
<dbReference type="PANTHER" id="PTHR10434:SF11">
    <property type="entry name" value="1-ACYL-SN-GLYCEROL-3-PHOSPHATE ACYLTRANSFERASE"/>
    <property type="match status" value="1"/>
</dbReference>
<name>A0A163F6T3_9BACL</name>
<dbReference type="AlphaFoldDB" id="A0A163F6T3"/>
<sequence length="197" mass="21508">MDFYHFAKSVVYGVLKPLYRLDVKGTEHFPESGGVLVCANHIADLDPPVVGITAPRPINFMAKAELFEAPILKNLLPNLHVFPVKRGLSDRNAIRTALSLLKDGQVVGMFPEGTRSKDGTLGKGMSGAGFFALKGGDAVVVPCAIIGPYRPFRKVKVRYGSPLDMAPFRERKAGAEEVTEAIMEEIRLLIEKEKSGK</sequence>
<dbReference type="RefSeq" id="WP_063179213.1">
    <property type="nucleotide sequence ID" value="NZ_LQNT01000009.1"/>
</dbReference>
<dbReference type="Proteomes" id="UP000076490">
    <property type="component" value="Unassembled WGS sequence"/>
</dbReference>
<evidence type="ECO:0000313" key="4">
    <source>
        <dbReference type="EMBL" id="KZE38071.1"/>
    </source>
</evidence>
<dbReference type="SMART" id="SM00563">
    <property type="entry name" value="PlsC"/>
    <property type="match status" value="1"/>
</dbReference>
<comment type="caution">
    <text evidence="4">The sequence shown here is derived from an EMBL/GenBank/DDBJ whole genome shotgun (WGS) entry which is preliminary data.</text>
</comment>
<evidence type="ECO:0000256" key="2">
    <source>
        <dbReference type="ARBA" id="ARBA00023315"/>
    </source>
</evidence>
<dbReference type="EMBL" id="LQNT01000009">
    <property type="protein sequence ID" value="KZE38071.1"/>
    <property type="molecule type" value="Genomic_DNA"/>
</dbReference>
<dbReference type="OrthoDB" id="9803035at2"/>
<dbReference type="GO" id="GO:0006654">
    <property type="term" value="P:phosphatidic acid biosynthetic process"/>
    <property type="evidence" value="ECO:0007669"/>
    <property type="project" value="TreeGrafter"/>
</dbReference>